<dbReference type="InterPro" id="IPR051054">
    <property type="entry name" value="SorC_transcr_regulators"/>
</dbReference>
<dbReference type="SUPFAM" id="SSF46785">
    <property type="entry name" value="Winged helix' DNA-binding domain"/>
    <property type="match status" value="1"/>
</dbReference>
<evidence type="ECO:0000259" key="5">
    <source>
        <dbReference type="PROSITE" id="PS51063"/>
    </source>
</evidence>
<dbReference type="Pfam" id="PF04198">
    <property type="entry name" value="Sugar-bind"/>
    <property type="match status" value="1"/>
</dbReference>
<gene>
    <name evidence="6" type="ORF">SAMN04488054_101202</name>
</gene>
<dbReference type="RefSeq" id="WP_090925171.1">
    <property type="nucleotide sequence ID" value="NZ_FOTY01000001.1"/>
</dbReference>
<dbReference type="InterPro" id="IPR007324">
    <property type="entry name" value="Sugar-bd_dom_put"/>
</dbReference>
<feature type="domain" description="HTH crp-type" evidence="5">
    <location>
        <begin position="1"/>
        <end position="56"/>
    </location>
</feature>
<dbReference type="InterPro" id="IPR012318">
    <property type="entry name" value="HTH_CRP"/>
</dbReference>
<dbReference type="SUPFAM" id="SSF100950">
    <property type="entry name" value="NagB/RpiA/CoA transferase-like"/>
    <property type="match status" value="1"/>
</dbReference>
<dbReference type="InterPro" id="IPR036390">
    <property type="entry name" value="WH_DNA-bd_sf"/>
</dbReference>
<sequence>MDQLSKMIDAARMYYEYDYSQQEIAKKLEMSRPTVSRILKKAKQEGIVEVTIHDPSEQIEQQSSALRDRFGLKEVIIVHVDEKEYTLKEKLGEAAASFLDSHVQNDDILAASWGTTMYETAKHMQTRPLPNLEIVQLNGGASHSGNQTYATEIIHLLGSAFQTDNWLLPLPAIVDHVSVKHAIETDRHIQRVLQKGKTAQKAIFSVGAPTIDSVLMQTDYFTQDELVKLDNEAAGEICSRFFDDYGHICHEELNERTIGIELHELKKKEFSILVAGGQMKYRAVRGALRGGYANTLITDQKTAGRLLKD</sequence>
<dbReference type="GO" id="GO:0030246">
    <property type="term" value="F:carbohydrate binding"/>
    <property type="evidence" value="ECO:0007669"/>
    <property type="project" value="InterPro"/>
</dbReference>
<evidence type="ECO:0000256" key="4">
    <source>
        <dbReference type="ARBA" id="ARBA00023163"/>
    </source>
</evidence>
<dbReference type="GO" id="GO:0003677">
    <property type="term" value="F:DNA binding"/>
    <property type="evidence" value="ECO:0007669"/>
    <property type="project" value="UniProtKB-KW"/>
</dbReference>
<dbReference type="Proteomes" id="UP000199668">
    <property type="component" value="Unassembled WGS sequence"/>
</dbReference>
<evidence type="ECO:0000313" key="7">
    <source>
        <dbReference type="Proteomes" id="UP000199668"/>
    </source>
</evidence>
<dbReference type="Gene3D" id="1.10.10.60">
    <property type="entry name" value="Homeodomain-like"/>
    <property type="match status" value="1"/>
</dbReference>
<dbReference type="OrthoDB" id="58802at2"/>
<dbReference type="GO" id="GO:0006355">
    <property type="term" value="P:regulation of DNA-templated transcription"/>
    <property type="evidence" value="ECO:0007669"/>
    <property type="project" value="InterPro"/>
</dbReference>
<evidence type="ECO:0000256" key="2">
    <source>
        <dbReference type="ARBA" id="ARBA00023015"/>
    </source>
</evidence>
<name>A0A1I4I3W4_9BACI</name>
<organism evidence="6 7">
    <name type="scientific">Salibacterium qingdaonense</name>
    <dbReference type="NCBI Taxonomy" id="266892"/>
    <lineage>
        <taxon>Bacteria</taxon>
        <taxon>Bacillati</taxon>
        <taxon>Bacillota</taxon>
        <taxon>Bacilli</taxon>
        <taxon>Bacillales</taxon>
        <taxon>Bacillaceae</taxon>
    </lineage>
</organism>
<comment type="similarity">
    <text evidence="1">Belongs to the SorC transcriptional regulatory family.</text>
</comment>
<evidence type="ECO:0000256" key="3">
    <source>
        <dbReference type="ARBA" id="ARBA00023125"/>
    </source>
</evidence>
<dbReference type="Gene3D" id="3.40.50.1360">
    <property type="match status" value="1"/>
</dbReference>
<evidence type="ECO:0000313" key="6">
    <source>
        <dbReference type="EMBL" id="SFL49029.1"/>
    </source>
</evidence>
<dbReference type="STRING" id="266892.SAMN04488054_101202"/>
<dbReference type="PANTHER" id="PTHR34294">
    <property type="entry name" value="TRANSCRIPTIONAL REGULATOR-RELATED"/>
    <property type="match status" value="1"/>
</dbReference>
<keyword evidence="2" id="KW-0805">Transcription regulation</keyword>
<dbReference type="PANTHER" id="PTHR34294:SF1">
    <property type="entry name" value="TRANSCRIPTIONAL REGULATOR LSRR"/>
    <property type="match status" value="1"/>
</dbReference>
<dbReference type="Pfam" id="PF13545">
    <property type="entry name" value="HTH_Crp_2"/>
    <property type="match status" value="1"/>
</dbReference>
<keyword evidence="3" id="KW-0238">DNA-binding</keyword>
<dbReference type="EMBL" id="FOTY01000001">
    <property type="protein sequence ID" value="SFL49029.1"/>
    <property type="molecule type" value="Genomic_DNA"/>
</dbReference>
<protein>
    <submittedName>
        <fullName evidence="6">Deoxyribonucleoside regulator</fullName>
    </submittedName>
</protein>
<keyword evidence="7" id="KW-1185">Reference proteome</keyword>
<keyword evidence="4" id="KW-0804">Transcription</keyword>
<reference evidence="6 7" key="1">
    <citation type="submission" date="2016-10" db="EMBL/GenBank/DDBJ databases">
        <authorList>
            <person name="de Groot N.N."/>
        </authorList>
    </citation>
    <scope>NUCLEOTIDE SEQUENCE [LARGE SCALE GENOMIC DNA]</scope>
    <source>
        <strain evidence="6 7">CGMCC 1.6134</strain>
    </source>
</reference>
<accession>A0A1I4I3W4</accession>
<dbReference type="InterPro" id="IPR037171">
    <property type="entry name" value="NagB/RpiA_transferase-like"/>
</dbReference>
<proteinExistence type="inferred from homology"/>
<evidence type="ECO:0000256" key="1">
    <source>
        <dbReference type="ARBA" id="ARBA00010466"/>
    </source>
</evidence>
<dbReference type="PROSITE" id="PS51063">
    <property type="entry name" value="HTH_CRP_2"/>
    <property type="match status" value="1"/>
</dbReference>
<dbReference type="AlphaFoldDB" id="A0A1I4I3W4"/>